<feature type="domain" description="Calcineurin-like phosphoesterase" evidence="1">
    <location>
        <begin position="13"/>
        <end position="207"/>
    </location>
</feature>
<name>A0AA94YB47_9BACE</name>
<proteinExistence type="predicted"/>
<dbReference type="Pfam" id="PF00149">
    <property type="entry name" value="Metallophos"/>
    <property type="match status" value="1"/>
</dbReference>
<reference evidence="2" key="1">
    <citation type="submission" date="2022-08" db="EMBL/GenBank/DDBJ databases">
        <title>Genome Sequencing of Bacteroides fragilis Group Isolates with Nanopore Technology.</title>
        <authorList>
            <person name="Tisza M.J."/>
            <person name="Smith D."/>
            <person name="Dekker J.P."/>
        </authorList>
    </citation>
    <scope>NUCLEOTIDE SEQUENCE</scope>
    <source>
        <strain evidence="2">BFG-474</strain>
    </source>
</reference>
<dbReference type="InterPro" id="IPR051918">
    <property type="entry name" value="STPP_CPPED1"/>
</dbReference>
<accession>A0AA94YB47</accession>
<dbReference type="InterPro" id="IPR029052">
    <property type="entry name" value="Metallo-depent_PP-like"/>
</dbReference>
<dbReference type="InterPro" id="IPR004843">
    <property type="entry name" value="Calcineurin-like_PHP"/>
</dbReference>
<evidence type="ECO:0000313" key="3">
    <source>
        <dbReference type="Proteomes" id="UP001060260"/>
    </source>
</evidence>
<dbReference type="AlphaFoldDB" id="A0AA94YB47"/>
<dbReference type="GO" id="GO:0016787">
    <property type="term" value="F:hydrolase activity"/>
    <property type="evidence" value="ECO:0007669"/>
    <property type="project" value="InterPro"/>
</dbReference>
<dbReference type="Proteomes" id="UP001060260">
    <property type="component" value="Chromosome"/>
</dbReference>
<dbReference type="SUPFAM" id="SSF56300">
    <property type="entry name" value="Metallo-dependent phosphatases"/>
    <property type="match status" value="1"/>
</dbReference>
<dbReference type="PANTHER" id="PTHR43143:SF1">
    <property type="entry name" value="SERINE_THREONINE-PROTEIN PHOSPHATASE CPPED1"/>
    <property type="match status" value="1"/>
</dbReference>
<evidence type="ECO:0000259" key="1">
    <source>
        <dbReference type="Pfam" id="PF00149"/>
    </source>
</evidence>
<dbReference type="Gene3D" id="3.60.21.10">
    <property type="match status" value="1"/>
</dbReference>
<organism evidence="2 3">
    <name type="scientific">Bacteroides caccae</name>
    <dbReference type="NCBI Taxonomy" id="47678"/>
    <lineage>
        <taxon>Bacteria</taxon>
        <taxon>Pseudomonadati</taxon>
        <taxon>Bacteroidota</taxon>
        <taxon>Bacteroidia</taxon>
        <taxon>Bacteroidales</taxon>
        <taxon>Bacteroidaceae</taxon>
        <taxon>Bacteroides</taxon>
    </lineage>
</organism>
<evidence type="ECO:0000313" key="2">
    <source>
        <dbReference type="EMBL" id="UVQ97451.1"/>
    </source>
</evidence>
<protein>
    <submittedName>
        <fullName evidence="2">Metallophosphoesterase</fullName>
    </submittedName>
</protein>
<dbReference type="PANTHER" id="PTHR43143">
    <property type="entry name" value="METALLOPHOSPHOESTERASE, CALCINEURIN SUPERFAMILY"/>
    <property type="match status" value="1"/>
</dbReference>
<dbReference type="EMBL" id="CP103166">
    <property type="protein sequence ID" value="UVQ97451.1"/>
    <property type="molecule type" value="Genomic_DNA"/>
</dbReference>
<gene>
    <name evidence="2" type="ORF">NXW23_03510</name>
</gene>
<sequence length="310" mass="35681">MTVSACSTKDKVLKFAIASDFHAQDVPDGEHRVYSFIDAAKKNKVDFIIELGDFCRLDDNSKIYRDLWNSFEGDKYHVIGNHDMDKYTPEEYIKGMEMPGSYYSFDKGDFHFIVLDGNNLYDGKKYVHYAKANYYVDMKKRAFVDQEQLEWLQKDLQSTDKKCVLFSHQSIERGMNNGADVRRILETENQRVGYKKVVLAFGGHNHSNYTEVINGITYMQINSASYVWVGEPTATEKRYPESVNKKYGILKYSMTYDQPLYAIVKLNSKGVSVKGTKAKFMPPTPKDLNMKDSLGLFPLVSIIEDIKVKF</sequence>